<protein>
    <recommendedName>
        <fullName evidence="6">NADP-dependent L-serine/L-allo-threonine dehydrogenase ydfG</fullName>
    </recommendedName>
</protein>
<dbReference type="Proteomes" id="UP000030651">
    <property type="component" value="Unassembled WGS sequence"/>
</dbReference>
<dbReference type="PANTHER" id="PTHR42901:SF1">
    <property type="entry name" value="ALCOHOL DEHYDROGENASE"/>
    <property type="match status" value="1"/>
</dbReference>
<dbReference type="InterPro" id="IPR036291">
    <property type="entry name" value="NAD(P)-bd_dom_sf"/>
</dbReference>
<dbReference type="PRINTS" id="PR00081">
    <property type="entry name" value="GDHRDH"/>
</dbReference>
<dbReference type="KEGG" id="pfy:PFICI_04976"/>
<dbReference type="STRING" id="1229662.W3XAM1"/>
<dbReference type="eggNOG" id="KOG1205">
    <property type="taxonomic scope" value="Eukaryota"/>
</dbReference>
<comment type="similarity">
    <text evidence="1 3">Belongs to the short-chain dehydrogenases/reductases (SDR) family.</text>
</comment>
<sequence length="271" mass="29287">MALNGKVVLLTGASMGIGEAIAHALASQGAKLALVSRTESTLKELSARIQSQHSGCVAKYYALDVGNYESVDKGVAQAVKDLGQIDILINNAGLALGTPARFPDLMISDIVTMNNTNVNGYMFMTHSVLNHSMMPRGGQGTILNITSVTGLEAPPFPGETVYHANKALQEAFTNGLRNELSETNIRVLALRPGVVDTHFHTQRVGYDKDMHEGFMKGFQPLDANDIAGAAIFMLSQPLNYSVKALDVVPTAQRSLNVFDRKWNERNSKGKE</sequence>
<evidence type="ECO:0000256" key="1">
    <source>
        <dbReference type="ARBA" id="ARBA00006484"/>
    </source>
</evidence>
<dbReference type="InterPro" id="IPR002347">
    <property type="entry name" value="SDR_fam"/>
</dbReference>
<dbReference type="AlphaFoldDB" id="W3XAM1"/>
<evidence type="ECO:0000313" key="5">
    <source>
        <dbReference type="Proteomes" id="UP000030651"/>
    </source>
</evidence>
<dbReference type="EMBL" id="KI912111">
    <property type="protein sequence ID" value="ETS83100.1"/>
    <property type="molecule type" value="Genomic_DNA"/>
</dbReference>
<dbReference type="RefSeq" id="XP_007831748.1">
    <property type="nucleotide sequence ID" value="XM_007833557.1"/>
</dbReference>
<dbReference type="HOGENOM" id="CLU_010194_2_10_1"/>
<evidence type="ECO:0000256" key="3">
    <source>
        <dbReference type="RuleBase" id="RU000363"/>
    </source>
</evidence>
<dbReference type="OrthoDB" id="1933717at2759"/>
<keyword evidence="2" id="KW-0560">Oxidoreductase</keyword>
<keyword evidence="5" id="KW-1185">Reference proteome</keyword>
<dbReference type="OMA" id="HANKACQ"/>
<dbReference type="InParanoid" id="W3XAM1"/>
<evidence type="ECO:0000313" key="4">
    <source>
        <dbReference type="EMBL" id="ETS83100.1"/>
    </source>
</evidence>
<organism evidence="4 5">
    <name type="scientific">Pestalotiopsis fici (strain W106-1 / CGMCC3.15140)</name>
    <dbReference type="NCBI Taxonomy" id="1229662"/>
    <lineage>
        <taxon>Eukaryota</taxon>
        <taxon>Fungi</taxon>
        <taxon>Dikarya</taxon>
        <taxon>Ascomycota</taxon>
        <taxon>Pezizomycotina</taxon>
        <taxon>Sordariomycetes</taxon>
        <taxon>Xylariomycetidae</taxon>
        <taxon>Amphisphaeriales</taxon>
        <taxon>Sporocadaceae</taxon>
        <taxon>Pestalotiopsis</taxon>
    </lineage>
</organism>
<reference evidence="5" key="1">
    <citation type="journal article" date="2015" name="BMC Genomics">
        <title>Genomic and transcriptomic analysis of the endophytic fungus Pestalotiopsis fici reveals its lifestyle and high potential for synthesis of natural products.</title>
        <authorList>
            <person name="Wang X."/>
            <person name="Zhang X."/>
            <person name="Liu L."/>
            <person name="Xiang M."/>
            <person name="Wang W."/>
            <person name="Sun X."/>
            <person name="Che Y."/>
            <person name="Guo L."/>
            <person name="Liu G."/>
            <person name="Guo L."/>
            <person name="Wang C."/>
            <person name="Yin W.B."/>
            <person name="Stadler M."/>
            <person name="Zhang X."/>
            <person name="Liu X."/>
        </authorList>
    </citation>
    <scope>NUCLEOTIDE SEQUENCE [LARGE SCALE GENOMIC DNA]</scope>
    <source>
        <strain evidence="5">W106-1 / CGMCC3.15140</strain>
    </source>
</reference>
<dbReference type="Pfam" id="PF00106">
    <property type="entry name" value="adh_short"/>
    <property type="match status" value="1"/>
</dbReference>
<dbReference type="PANTHER" id="PTHR42901">
    <property type="entry name" value="ALCOHOL DEHYDROGENASE"/>
    <property type="match status" value="1"/>
</dbReference>
<dbReference type="GO" id="GO:0016616">
    <property type="term" value="F:oxidoreductase activity, acting on the CH-OH group of donors, NAD or NADP as acceptor"/>
    <property type="evidence" value="ECO:0007669"/>
    <property type="project" value="UniProtKB-ARBA"/>
</dbReference>
<proteinExistence type="inferred from homology"/>
<evidence type="ECO:0000256" key="2">
    <source>
        <dbReference type="ARBA" id="ARBA00023002"/>
    </source>
</evidence>
<dbReference type="GeneID" id="19269989"/>
<accession>W3XAM1</accession>
<dbReference type="SUPFAM" id="SSF51735">
    <property type="entry name" value="NAD(P)-binding Rossmann-fold domains"/>
    <property type="match status" value="1"/>
</dbReference>
<dbReference type="Gene3D" id="3.40.50.720">
    <property type="entry name" value="NAD(P)-binding Rossmann-like Domain"/>
    <property type="match status" value="1"/>
</dbReference>
<gene>
    <name evidence="4" type="ORF">PFICI_04976</name>
</gene>
<evidence type="ECO:0008006" key="6">
    <source>
        <dbReference type="Google" id="ProtNLM"/>
    </source>
</evidence>
<name>W3XAM1_PESFW</name>
<dbReference type="FunFam" id="3.40.50.720:FF:000047">
    <property type="entry name" value="NADP-dependent L-serine/L-allo-threonine dehydrogenase"/>
    <property type="match status" value="1"/>
</dbReference>
<dbReference type="PRINTS" id="PR00080">
    <property type="entry name" value="SDRFAMILY"/>
</dbReference>